<evidence type="ECO:0000256" key="1">
    <source>
        <dbReference type="SAM" id="Phobius"/>
    </source>
</evidence>
<keyword evidence="1" id="KW-0812">Transmembrane</keyword>
<keyword evidence="1" id="KW-0472">Membrane</keyword>
<dbReference type="AlphaFoldDB" id="A0A3B1B9Z9"/>
<organism evidence="2">
    <name type="scientific">hydrothermal vent metagenome</name>
    <dbReference type="NCBI Taxonomy" id="652676"/>
    <lineage>
        <taxon>unclassified sequences</taxon>
        <taxon>metagenomes</taxon>
        <taxon>ecological metagenomes</taxon>
    </lineage>
</organism>
<dbReference type="InterPro" id="IPR010328">
    <property type="entry name" value="DUF928"/>
</dbReference>
<sequence length="239" mass="26198">MKTDQTSFYLLFVGIITIFMAWGAGVLAGGSELSPKGSESILIYKPPFRGAPKSRVGGGVRGTGSDFSTLVVLAPEHTGLTLKEQPTLYWYLSSRTMTSLAISIVDDEQLQSLVEQRMPSQGGGIQRVRLADLSVRLKPGVEYRWNVALISDLEQRSNDIVASGSIKRVTATGDLRERLKQAAPADGPRILAAAGLWYDAMEAASELVEKYPEQVKLRRQRAILLEQVNLKEVADLSYD</sequence>
<evidence type="ECO:0008006" key="3">
    <source>
        <dbReference type="Google" id="ProtNLM"/>
    </source>
</evidence>
<gene>
    <name evidence="2" type="ORF">MNBD_GAMMA26-1426</name>
</gene>
<protein>
    <recommendedName>
        <fullName evidence="3">DUF928 domain-containing protein</fullName>
    </recommendedName>
</protein>
<reference evidence="2" key="1">
    <citation type="submission" date="2018-06" db="EMBL/GenBank/DDBJ databases">
        <authorList>
            <person name="Zhirakovskaya E."/>
        </authorList>
    </citation>
    <scope>NUCLEOTIDE SEQUENCE</scope>
</reference>
<proteinExistence type="predicted"/>
<dbReference type="Pfam" id="PF06051">
    <property type="entry name" value="DUF928"/>
    <property type="match status" value="1"/>
</dbReference>
<name>A0A3B1B9Z9_9ZZZZ</name>
<feature type="transmembrane region" description="Helical" evidence="1">
    <location>
        <begin position="6"/>
        <end position="28"/>
    </location>
</feature>
<dbReference type="EMBL" id="UOFX01000021">
    <property type="protein sequence ID" value="VAX07150.1"/>
    <property type="molecule type" value="Genomic_DNA"/>
</dbReference>
<keyword evidence="1" id="KW-1133">Transmembrane helix</keyword>
<evidence type="ECO:0000313" key="2">
    <source>
        <dbReference type="EMBL" id="VAX07150.1"/>
    </source>
</evidence>
<accession>A0A3B1B9Z9</accession>